<dbReference type="InterPro" id="IPR023346">
    <property type="entry name" value="Lysozyme-like_dom_sf"/>
</dbReference>
<organism evidence="3 4">
    <name type="scientific">Sphingobacterium nematocida</name>
    <dbReference type="NCBI Taxonomy" id="1513896"/>
    <lineage>
        <taxon>Bacteria</taxon>
        <taxon>Pseudomonadati</taxon>
        <taxon>Bacteroidota</taxon>
        <taxon>Sphingobacteriia</taxon>
        <taxon>Sphingobacteriales</taxon>
        <taxon>Sphingobacteriaceae</taxon>
        <taxon>Sphingobacterium</taxon>
    </lineage>
</organism>
<feature type="domain" description="LysM" evidence="2">
    <location>
        <begin position="433"/>
        <end position="477"/>
    </location>
</feature>
<proteinExistence type="predicted"/>
<dbReference type="InterPro" id="IPR018392">
    <property type="entry name" value="LysM"/>
</dbReference>
<dbReference type="AlphaFoldDB" id="A0A1T5BKB5"/>
<feature type="signal peptide" evidence="1">
    <location>
        <begin position="1"/>
        <end position="21"/>
    </location>
</feature>
<dbReference type="SMART" id="SM00257">
    <property type="entry name" value="LysM"/>
    <property type="match status" value="2"/>
</dbReference>
<dbReference type="Gene3D" id="1.10.530.10">
    <property type="match status" value="1"/>
</dbReference>
<dbReference type="OrthoDB" id="9815002at2"/>
<dbReference type="PROSITE" id="PS51782">
    <property type="entry name" value="LYSM"/>
    <property type="match status" value="2"/>
</dbReference>
<dbReference type="CDD" id="cd00118">
    <property type="entry name" value="LysM"/>
    <property type="match status" value="2"/>
</dbReference>
<sequence>MKFSIILSIVAVFVLSTKTSAQEVTIDSQKEELNSSMVTFIELQQKQLASHLDSIKENFDPNLEITPEDLGILRRLKSVSREVPLEFNSHVKGYIEKYTSQNYRPYMNRLLGLSQHYFGIYEKVFEEMGLPDEIKYLSLVESSLNPHLVSTSGAVGPWQFMFATAKFYNLEMNRNIDERKDAYASSYAVGQYLKEAYDQFDDWLLALASYNCGRGCVKRAIERSGLHNPSYWELSPFLPKETRNYIPKYIAMTYVLSNTDYYGIEAVSTELELSNKLVMVDRKIDLDNVAKAIGVTIQQLKYYNPSFKQRIIVGSVEKPKRLLLPLTDVTNDSLLYVALHEVTPIQEESTVKNEGLMLADQQEKQKVYKVKEGETLTSVSRKFGVSVQNLRAWNELSSKSRIIGRSLIVEKPVDTRLAKNIKTASVSAKSSVVVYTVKKGDSLDRIASKFNGSTVSKLKADNGLKSSMIKPGMKLKVNKG</sequence>
<dbReference type="SUPFAM" id="SSF53955">
    <property type="entry name" value="Lysozyme-like"/>
    <property type="match status" value="1"/>
</dbReference>
<reference evidence="4" key="1">
    <citation type="submission" date="2017-02" db="EMBL/GenBank/DDBJ databases">
        <authorList>
            <person name="Varghese N."/>
            <person name="Submissions S."/>
        </authorList>
    </citation>
    <scope>NUCLEOTIDE SEQUENCE [LARGE SCALE GENOMIC DNA]</scope>
    <source>
        <strain evidence="4">DSM 24091</strain>
    </source>
</reference>
<dbReference type="STRING" id="1513896.SAMN05660841_00750"/>
<accession>A0A1T5BKB5</accession>
<dbReference type="Pfam" id="PF01476">
    <property type="entry name" value="LysM"/>
    <property type="match status" value="2"/>
</dbReference>
<feature type="domain" description="LysM" evidence="2">
    <location>
        <begin position="366"/>
        <end position="409"/>
    </location>
</feature>
<protein>
    <submittedName>
        <fullName evidence="3">Membrane-bound lytic murein transglycosylase D</fullName>
    </submittedName>
</protein>
<dbReference type="PANTHER" id="PTHR33734:SF22">
    <property type="entry name" value="MEMBRANE-BOUND LYTIC MUREIN TRANSGLYCOSYLASE D"/>
    <property type="match status" value="1"/>
</dbReference>
<name>A0A1T5BKB5_9SPHI</name>
<evidence type="ECO:0000259" key="2">
    <source>
        <dbReference type="PROSITE" id="PS51782"/>
    </source>
</evidence>
<dbReference type="Pfam" id="PF01464">
    <property type="entry name" value="SLT"/>
    <property type="match status" value="1"/>
</dbReference>
<dbReference type="InterPro" id="IPR036779">
    <property type="entry name" value="LysM_dom_sf"/>
</dbReference>
<keyword evidence="4" id="KW-1185">Reference proteome</keyword>
<feature type="chain" id="PRO_5013295681" evidence="1">
    <location>
        <begin position="22"/>
        <end position="480"/>
    </location>
</feature>
<dbReference type="Proteomes" id="UP000190150">
    <property type="component" value="Unassembled WGS sequence"/>
</dbReference>
<dbReference type="Gene3D" id="3.10.350.10">
    <property type="entry name" value="LysM domain"/>
    <property type="match status" value="2"/>
</dbReference>
<dbReference type="GO" id="GO:0008932">
    <property type="term" value="F:lytic endotransglycosylase activity"/>
    <property type="evidence" value="ECO:0007669"/>
    <property type="project" value="TreeGrafter"/>
</dbReference>
<dbReference type="CDD" id="cd16894">
    <property type="entry name" value="MltD-like"/>
    <property type="match status" value="1"/>
</dbReference>
<keyword evidence="1" id="KW-0732">Signal</keyword>
<evidence type="ECO:0000313" key="4">
    <source>
        <dbReference type="Proteomes" id="UP000190150"/>
    </source>
</evidence>
<evidence type="ECO:0000313" key="3">
    <source>
        <dbReference type="EMBL" id="SKB47507.1"/>
    </source>
</evidence>
<evidence type="ECO:0000256" key="1">
    <source>
        <dbReference type="SAM" id="SignalP"/>
    </source>
</evidence>
<dbReference type="EMBL" id="FUZF01000002">
    <property type="protein sequence ID" value="SKB47507.1"/>
    <property type="molecule type" value="Genomic_DNA"/>
</dbReference>
<gene>
    <name evidence="3" type="ORF">SAMN05660841_00750</name>
</gene>
<dbReference type="InterPro" id="IPR008258">
    <property type="entry name" value="Transglycosylase_SLT_dom_1"/>
</dbReference>
<dbReference type="RefSeq" id="WP_079641333.1">
    <property type="nucleotide sequence ID" value="NZ_FUZF01000002.1"/>
</dbReference>
<dbReference type="PANTHER" id="PTHR33734">
    <property type="entry name" value="LYSM DOMAIN-CONTAINING GPI-ANCHORED PROTEIN 2"/>
    <property type="match status" value="1"/>
</dbReference>
<dbReference type="SUPFAM" id="SSF54106">
    <property type="entry name" value="LysM domain"/>
    <property type="match status" value="2"/>
</dbReference>